<name>A0A497Y7W7_9SPHI</name>
<keyword evidence="6" id="KW-1185">Reference proteome</keyword>
<dbReference type="OrthoDB" id="9805634at2"/>
<gene>
    <name evidence="3" type="ORF">BCL90_0361</name>
    <name evidence="4" type="ORF">E3V97_10160</name>
</gene>
<evidence type="ECO:0000313" key="5">
    <source>
        <dbReference type="Proteomes" id="UP000273898"/>
    </source>
</evidence>
<dbReference type="InterPro" id="IPR036249">
    <property type="entry name" value="Thioredoxin-like_sf"/>
</dbReference>
<dbReference type="RefSeq" id="WP_121282233.1">
    <property type="nucleotide sequence ID" value="NZ_RCCK01000010.1"/>
</dbReference>
<dbReference type="PROSITE" id="PS51257">
    <property type="entry name" value="PROKAR_LIPOPROTEIN"/>
    <property type="match status" value="1"/>
</dbReference>
<evidence type="ECO:0000259" key="2">
    <source>
        <dbReference type="Pfam" id="PF17127"/>
    </source>
</evidence>
<reference evidence="3 5" key="1">
    <citation type="submission" date="2018-10" db="EMBL/GenBank/DDBJ databases">
        <title>Genomic Encyclopedia of Archaeal and Bacterial Type Strains, Phase II (KMG-II): from individual species to whole genera.</title>
        <authorList>
            <person name="Goeker M."/>
        </authorList>
    </citation>
    <scope>NUCLEOTIDE SEQUENCE [LARGE SCALE GENOMIC DNA]</scope>
    <source>
        <strain evidence="3 5">DSM 19624</strain>
    </source>
</reference>
<reference evidence="4 6" key="2">
    <citation type="submission" date="2019-03" db="EMBL/GenBank/DDBJ databases">
        <authorList>
            <person name="He R.-H."/>
        </authorList>
    </citation>
    <scope>NUCLEOTIDE SEQUENCE [LARGE SCALE GENOMIC DNA]</scope>
    <source>
        <strain evidence="4 6">DSM 19624</strain>
    </source>
</reference>
<evidence type="ECO:0000259" key="1">
    <source>
        <dbReference type="Pfam" id="PF13905"/>
    </source>
</evidence>
<comment type="caution">
    <text evidence="3">The sequence shown here is derived from an EMBL/GenBank/DDBJ whole genome shotgun (WGS) entry which is preliminary data.</text>
</comment>
<feature type="domain" description="Thioredoxin-like fold" evidence="1">
    <location>
        <begin position="187"/>
        <end position="279"/>
    </location>
</feature>
<dbReference type="EMBL" id="RCCK01000010">
    <property type="protein sequence ID" value="RLJ79654.1"/>
    <property type="molecule type" value="Genomic_DNA"/>
</dbReference>
<dbReference type="EMBL" id="SOPX01000002">
    <property type="protein sequence ID" value="TFB30980.1"/>
    <property type="molecule type" value="Genomic_DNA"/>
</dbReference>
<evidence type="ECO:0000313" key="3">
    <source>
        <dbReference type="EMBL" id="RLJ79654.1"/>
    </source>
</evidence>
<feature type="domain" description="DUF5106" evidence="2">
    <location>
        <begin position="44"/>
        <end position="159"/>
    </location>
</feature>
<dbReference type="Pfam" id="PF13905">
    <property type="entry name" value="Thioredoxin_8"/>
    <property type="match status" value="1"/>
</dbReference>
<dbReference type="Proteomes" id="UP000297429">
    <property type="component" value="Unassembled WGS sequence"/>
</dbReference>
<evidence type="ECO:0000313" key="4">
    <source>
        <dbReference type="EMBL" id="TFB30980.1"/>
    </source>
</evidence>
<evidence type="ECO:0000313" key="6">
    <source>
        <dbReference type="Proteomes" id="UP000297429"/>
    </source>
</evidence>
<dbReference type="Proteomes" id="UP000273898">
    <property type="component" value="Unassembled WGS sequence"/>
</dbReference>
<dbReference type="InterPro" id="IPR033395">
    <property type="entry name" value="DUF5106"/>
</dbReference>
<protein>
    <submittedName>
        <fullName evidence="4">DUF5106 domain-containing protein</fullName>
    </submittedName>
    <submittedName>
        <fullName evidence="3">Thioredoxin-like protein</fullName>
    </submittedName>
</protein>
<dbReference type="Pfam" id="PF17127">
    <property type="entry name" value="DUF5106"/>
    <property type="match status" value="1"/>
</dbReference>
<sequence length="302" mass="34578">MKNLILIGLFITCLLTSCNVSTSKQAGHQDKPGVTGNFEETINNTIQHYWDNLNVIDTATLFRKEVGEQQLVDYLYLLNKTSAGSAHDGLITLLDKMLTNQALFDHFIGLIEKYLDHPDSPLRNEEQYISVLEYCIKDERLDARYKIRPQYQLSMLYKNRLGHAAEDFNYITPSANKGSLSKIDAPLTLLLFYDPDCENCRETISQLSNSKMLKAMQRKKELQVLAIYTADNLGLWKDYASSIPAEWINGSDKQQIHKQKKYDLRAFPTFYLLDKDKKVLLKDAYMDVVMDTLGTIANKKIG</sequence>
<proteinExistence type="predicted"/>
<dbReference type="Gene3D" id="3.40.30.10">
    <property type="entry name" value="Glutaredoxin"/>
    <property type="match status" value="1"/>
</dbReference>
<dbReference type="AlphaFoldDB" id="A0A497Y7W7"/>
<accession>A0A497Y7W7</accession>
<dbReference type="SUPFAM" id="SSF52833">
    <property type="entry name" value="Thioredoxin-like"/>
    <property type="match status" value="1"/>
</dbReference>
<organism evidence="3 5">
    <name type="scientific">Pedobacter alluvionis</name>
    <dbReference type="NCBI Taxonomy" id="475253"/>
    <lineage>
        <taxon>Bacteria</taxon>
        <taxon>Pseudomonadati</taxon>
        <taxon>Bacteroidota</taxon>
        <taxon>Sphingobacteriia</taxon>
        <taxon>Sphingobacteriales</taxon>
        <taxon>Sphingobacteriaceae</taxon>
        <taxon>Pedobacter</taxon>
    </lineage>
</organism>
<dbReference type="InterPro" id="IPR012336">
    <property type="entry name" value="Thioredoxin-like_fold"/>
</dbReference>